<dbReference type="RefSeq" id="WP_217966370.1">
    <property type="nucleotide sequence ID" value="NZ_JAHTBN010000013.1"/>
</dbReference>
<comment type="caution">
    <text evidence="3">The sequence shown here is derived from an EMBL/GenBank/DDBJ whole genome shotgun (WGS) entry which is preliminary data.</text>
</comment>
<comment type="similarity">
    <text evidence="1">Belongs to the UPF0065 (bug) family.</text>
</comment>
<gene>
    <name evidence="3" type="ORF">ACFOY1_03265</name>
</gene>
<dbReference type="Proteomes" id="UP001595848">
    <property type="component" value="Unassembled WGS sequence"/>
</dbReference>
<feature type="chain" id="PRO_5046241632" evidence="2">
    <location>
        <begin position="28"/>
        <end position="326"/>
    </location>
</feature>
<reference evidence="4" key="1">
    <citation type="journal article" date="2019" name="Int. J. Syst. Evol. Microbiol.">
        <title>The Global Catalogue of Microorganisms (GCM) 10K type strain sequencing project: providing services to taxonomists for standard genome sequencing and annotation.</title>
        <authorList>
            <consortium name="The Broad Institute Genomics Platform"/>
            <consortium name="The Broad Institute Genome Sequencing Center for Infectious Disease"/>
            <person name="Wu L."/>
            <person name="Ma J."/>
        </authorList>
    </citation>
    <scope>NUCLEOTIDE SEQUENCE [LARGE SCALE GENOMIC DNA]</scope>
    <source>
        <strain evidence="4">LMG 24813</strain>
    </source>
</reference>
<organism evidence="3 4">
    <name type="scientific">Candidimonas humi</name>
    <dbReference type="NCBI Taxonomy" id="683355"/>
    <lineage>
        <taxon>Bacteria</taxon>
        <taxon>Pseudomonadati</taxon>
        <taxon>Pseudomonadota</taxon>
        <taxon>Betaproteobacteria</taxon>
        <taxon>Burkholderiales</taxon>
        <taxon>Alcaligenaceae</taxon>
        <taxon>Candidimonas</taxon>
    </lineage>
</organism>
<dbReference type="PANTHER" id="PTHR42928">
    <property type="entry name" value="TRICARBOXYLATE-BINDING PROTEIN"/>
    <property type="match status" value="1"/>
</dbReference>
<dbReference type="Pfam" id="PF03401">
    <property type="entry name" value="TctC"/>
    <property type="match status" value="1"/>
</dbReference>
<name>A0ABV8NU34_9BURK</name>
<feature type="signal peptide" evidence="2">
    <location>
        <begin position="1"/>
        <end position="27"/>
    </location>
</feature>
<evidence type="ECO:0000313" key="4">
    <source>
        <dbReference type="Proteomes" id="UP001595848"/>
    </source>
</evidence>
<dbReference type="PIRSF" id="PIRSF017082">
    <property type="entry name" value="YflP"/>
    <property type="match status" value="1"/>
</dbReference>
<keyword evidence="2" id="KW-0732">Signal</keyword>
<sequence length="326" mass="34284">MPNRFRIITLAVAALLGASGLSAPALAAGYPDRPIQMIVPFSAGGGADNAARIIAPVLSQELGGTIVIKNEGGASGVIGEGEAARAPKDGYTLLYDASSFSINPLIYSVPFDPNKDFEPISQTVSVPNVMVVAENSPYHTVGEYIAAAKKAPGKLSFASYGVGSLAQLIGELLKKDAGINILHVPYKGGAPAEVDVIAGRVDTFFANAASSIGAIRAHRLRALAVTSTARMKELPDVPTMEEAAGFKNFNVLQWNGLFAPAGTPPEVLAKLQKAVHATLQNPDVRAKLAKLGLDTVGNTSQQFKVMIKQETQRWASLIKENGIKVR</sequence>
<keyword evidence="4" id="KW-1185">Reference proteome</keyword>
<evidence type="ECO:0000256" key="2">
    <source>
        <dbReference type="SAM" id="SignalP"/>
    </source>
</evidence>
<evidence type="ECO:0000313" key="3">
    <source>
        <dbReference type="EMBL" id="MFC4199964.1"/>
    </source>
</evidence>
<protein>
    <submittedName>
        <fullName evidence="3">Bug family tripartite tricarboxylate transporter substrate binding protein</fullName>
    </submittedName>
</protein>
<dbReference type="EMBL" id="JBHSBV010000001">
    <property type="protein sequence ID" value="MFC4199964.1"/>
    <property type="molecule type" value="Genomic_DNA"/>
</dbReference>
<dbReference type="CDD" id="cd13578">
    <property type="entry name" value="PBP2_Bug27"/>
    <property type="match status" value="1"/>
</dbReference>
<dbReference type="InterPro" id="IPR005064">
    <property type="entry name" value="BUG"/>
</dbReference>
<accession>A0ABV8NU34</accession>
<evidence type="ECO:0000256" key="1">
    <source>
        <dbReference type="ARBA" id="ARBA00006987"/>
    </source>
</evidence>
<proteinExistence type="inferred from homology"/>
<dbReference type="PANTHER" id="PTHR42928:SF5">
    <property type="entry name" value="BLR1237 PROTEIN"/>
    <property type="match status" value="1"/>
</dbReference>